<comment type="caution">
    <text evidence="2">The sequence shown here is derived from an EMBL/GenBank/DDBJ whole genome shotgun (WGS) entry which is preliminary data.</text>
</comment>
<sequence>MLKNNLKKLKGVYGAFALVEALLALSVLSLIVGSLVGVLIYGRESTALSGSRGRAATLAEEGLEAVRNIRDANFSNLVLGAHGLGISGNEWVFSGSSDTTGIFTRTVELSQVDANTIQVVSNISWQQNPQRLGTVSLLTYLTNWLTGGGGDWSNPKEESCSSLSGGQDALKVQLQGDFAYVVTKSSSRSFAVIDISDPTNPSFLVEASILQNPNNLAVSGNYAYVTTSSNSQELAVVDISTPSSPSVVGTFDAPGSADGLGVYVVGSRVYLVRASSSNNELWVIDVSNPSSPSSLGSLNLNGNGNEIAVLGNYAYIASSPDSQELQVVDISNPSSLSINGSYNLSGTSNALTTTGFDSTVILGRGNGEINIFNVSNPVSPNLLGSFNAQDSVNDLSLGNGNNYVFIASDKDSAEFQVIDISTPSSPTFVGSFDWPKDLNGVAYYSGGNMAAVVSDSNPAEFCIVSPQ</sequence>
<proteinExistence type="predicted"/>
<evidence type="ECO:0008006" key="4">
    <source>
        <dbReference type="Google" id="ProtNLM"/>
    </source>
</evidence>
<evidence type="ECO:0000256" key="1">
    <source>
        <dbReference type="SAM" id="Phobius"/>
    </source>
</evidence>
<dbReference type="Pfam" id="PF08309">
    <property type="entry name" value="LVIVD"/>
    <property type="match status" value="6"/>
</dbReference>
<organism evidence="2 3">
    <name type="scientific">candidate division WWE3 bacterium RBG_19FT_COMBO_53_11</name>
    <dbReference type="NCBI Taxonomy" id="1802613"/>
    <lineage>
        <taxon>Bacteria</taxon>
        <taxon>Katanobacteria</taxon>
    </lineage>
</organism>
<accession>A0A1F4UHU7</accession>
<dbReference type="Gene3D" id="2.130.10.10">
    <property type="entry name" value="YVTN repeat-like/Quinoprotein amine dehydrogenase"/>
    <property type="match status" value="1"/>
</dbReference>
<gene>
    <name evidence="2" type="ORF">A2V54_02005</name>
</gene>
<name>A0A1F4UHU7_UNCKA</name>
<dbReference type="AlphaFoldDB" id="A0A1F4UHU7"/>
<keyword evidence="1" id="KW-1133">Transmembrane helix</keyword>
<dbReference type="SUPFAM" id="SSF75011">
    <property type="entry name" value="3-carboxy-cis,cis-mucoante lactonizing enzyme"/>
    <property type="match status" value="1"/>
</dbReference>
<dbReference type="STRING" id="1802613.A2V54_02005"/>
<evidence type="ECO:0000313" key="2">
    <source>
        <dbReference type="EMBL" id="OGC44524.1"/>
    </source>
</evidence>
<keyword evidence="1" id="KW-0472">Membrane</keyword>
<dbReference type="EMBL" id="MEUW01000018">
    <property type="protein sequence ID" value="OGC44524.1"/>
    <property type="molecule type" value="Genomic_DNA"/>
</dbReference>
<evidence type="ECO:0000313" key="3">
    <source>
        <dbReference type="Proteomes" id="UP000176583"/>
    </source>
</evidence>
<reference evidence="2 3" key="1">
    <citation type="journal article" date="2016" name="Nat. Commun.">
        <title>Thousands of microbial genomes shed light on interconnected biogeochemical processes in an aquifer system.</title>
        <authorList>
            <person name="Anantharaman K."/>
            <person name="Brown C.T."/>
            <person name="Hug L.A."/>
            <person name="Sharon I."/>
            <person name="Castelle C.J."/>
            <person name="Probst A.J."/>
            <person name="Thomas B.C."/>
            <person name="Singh A."/>
            <person name="Wilkins M.J."/>
            <person name="Karaoz U."/>
            <person name="Brodie E.L."/>
            <person name="Williams K.H."/>
            <person name="Hubbard S.S."/>
            <person name="Banfield J.F."/>
        </authorList>
    </citation>
    <scope>NUCLEOTIDE SEQUENCE [LARGE SCALE GENOMIC DNA]</scope>
</reference>
<dbReference type="Proteomes" id="UP000176583">
    <property type="component" value="Unassembled WGS sequence"/>
</dbReference>
<protein>
    <recommendedName>
        <fullName evidence="4">LVIVD repeat protein</fullName>
    </recommendedName>
</protein>
<dbReference type="InterPro" id="IPR015943">
    <property type="entry name" value="WD40/YVTN_repeat-like_dom_sf"/>
</dbReference>
<feature type="transmembrane region" description="Helical" evidence="1">
    <location>
        <begin position="12"/>
        <end position="41"/>
    </location>
</feature>
<dbReference type="InterPro" id="IPR013211">
    <property type="entry name" value="LVIVD"/>
</dbReference>
<keyword evidence="1" id="KW-0812">Transmembrane</keyword>